<evidence type="ECO:0000313" key="3">
    <source>
        <dbReference type="Proteomes" id="UP000593562"/>
    </source>
</evidence>
<accession>A0A7J7C9P4</accession>
<sequence>MFHTLAYVLGNYNADDAVEDDEEEAFKKKRVRRSESARGELEKDEASRKGKKKAKVLVEVEHEGVGERGKAIL</sequence>
<gene>
    <name evidence="2" type="ORF">HS088_TW19G00493</name>
</gene>
<evidence type="ECO:0000256" key="1">
    <source>
        <dbReference type="SAM" id="MobiDB-lite"/>
    </source>
</evidence>
<evidence type="ECO:0000313" key="2">
    <source>
        <dbReference type="EMBL" id="KAF5730891.1"/>
    </source>
</evidence>
<reference evidence="2 3" key="1">
    <citation type="journal article" date="2020" name="Nat. Commun.">
        <title>Genome of Tripterygium wilfordii and identification of cytochrome P450 involved in triptolide biosynthesis.</title>
        <authorList>
            <person name="Tu L."/>
            <person name="Su P."/>
            <person name="Zhang Z."/>
            <person name="Gao L."/>
            <person name="Wang J."/>
            <person name="Hu T."/>
            <person name="Zhou J."/>
            <person name="Zhang Y."/>
            <person name="Zhao Y."/>
            <person name="Liu Y."/>
            <person name="Song Y."/>
            <person name="Tong Y."/>
            <person name="Lu Y."/>
            <person name="Yang J."/>
            <person name="Xu C."/>
            <person name="Jia M."/>
            <person name="Peters R.J."/>
            <person name="Huang L."/>
            <person name="Gao W."/>
        </authorList>
    </citation>
    <scope>NUCLEOTIDE SEQUENCE [LARGE SCALE GENOMIC DNA]</scope>
    <source>
        <strain evidence="3">cv. XIE 37</strain>
        <tissue evidence="2">Leaf</tissue>
    </source>
</reference>
<keyword evidence="3" id="KW-1185">Reference proteome</keyword>
<dbReference type="Proteomes" id="UP000593562">
    <property type="component" value="Unassembled WGS sequence"/>
</dbReference>
<dbReference type="EMBL" id="JAAARO010000019">
    <property type="protein sequence ID" value="KAF5730891.1"/>
    <property type="molecule type" value="Genomic_DNA"/>
</dbReference>
<feature type="region of interest" description="Disordered" evidence="1">
    <location>
        <begin position="25"/>
        <end position="54"/>
    </location>
</feature>
<proteinExistence type="predicted"/>
<comment type="caution">
    <text evidence="2">The sequence shown here is derived from an EMBL/GenBank/DDBJ whole genome shotgun (WGS) entry which is preliminary data.</text>
</comment>
<feature type="compositionally biased region" description="Basic and acidic residues" evidence="1">
    <location>
        <begin position="33"/>
        <end position="48"/>
    </location>
</feature>
<dbReference type="AlphaFoldDB" id="A0A7J7C9P4"/>
<protein>
    <submittedName>
        <fullName evidence="2">Uncharacterized protein</fullName>
    </submittedName>
</protein>
<name>A0A7J7C9P4_TRIWF</name>
<dbReference type="InParanoid" id="A0A7J7C9P4"/>
<organism evidence="2 3">
    <name type="scientific">Tripterygium wilfordii</name>
    <name type="common">Thunder God vine</name>
    <dbReference type="NCBI Taxonomy" id="458696"/>
    <lineage>
        <taxon>Eukaryota</taxon>
        <taxon>Viridiplantae</taxon>
        <taxon>Streptophyta</taxon>
        <taxon>Embryophyta</taxon>
        <taxon>Tracheophyta</taxon>
        <taxon>Spermatophyta</taxon>
        <taxon>Magnoliopsida</taxon>
        <taxon>eudicotyledons</taxon>
        <taxon>Gunneridae</taxon>
        <taxon>Pentapetalae</taxon>
        <taxon>rosids</taxon>
        <taxon>fabids</taxon>
        <taxon>Celastrales</taxon>
        <taxon>Celastraceae</taxon>
        <taxon>Tripterygium</taxon>
    </lineage>
</organism>